<comment type="caution">
    <text evidence="1">The sequence shown here is derived from an EMBL/GenBank/DDBJ whole genome shotgun (WGS) entry which is preliminary data.</text>
</comment>
<proteinExistence type="predicted"/>
<keyword evidence="2" id="KW-1185">Reference proteome</keyword>
<evidence type="ECO:0000313" key="1">
    <source>
        <dbReference type="EMBL" id="KAK9319555.1"/>
    </source>
</evidence>
<name>A0ACC3TF13_9ASCO</name>
<dbReference type="EMBL" id="MU970178">
    <property type="protein sequence ID" value="KAK9319555.1"/>
    <property type="molecule type" value="Genomic_DNA"/>
</dbReference>
<sequence length="269" mass="30460">MLFKPWLDVPPPRHELHDDSSSDEDQHFESEEEGDEFMPPKNTRQDNGSSIQINVLISDSVTQLVIASPSLEATLLGLGNSSQCGSISVSSSSFDHTFAIMYLPRHRFHWIRLPQIPPNLCYPLAQGLLEELRPEITVTLVPLFVDPDTPVRVLSTSDSKLDIPDALVLKPPHFIKGIFAAIMSYVGYFYYLNNALHGTNHFYQAEIIHSKSVALLTNAEGVPDHEFVEEEASEYLVQLLPRFIQSNESWKIDLPTLRRFHVRSTSMYV</sequence>
<dbReference type="Proteomes" id="UP001489719">
    <property type="component" value="Unassembled WGS sequence"/>
</dbReference>
<evidence type="ECO:0000313" key="2">
    <source>
        <dbReference type="Proteomes" id="UP001489719"/>
    </source>
</evidence>
<organism evidence="1 2">
    <name type="scientific">Lipomyces orientalis</name>
    <dbReference type="NCBI Taxonomy" id="1233043"/>
    <lineage>
        <taxon>Eukaryota</taxon>
        <taxon>Fungi</taxon>
        <taxon>Dikarya</taxon>
        <taxon>Ascomycota</taxon>
        <taxon>Saccharomycotina</taxon>
        <taxon>Lipomycetes</taxon>
        <taxon>Lipomycetales</taxon>
        <taxon>Lipomycetaceae</taxon>
        <taxon>Lipomyces</taxon>
    </lineage>
</organism>
<protein>
    <submittedName>
        <fullName evidence="1">Uncharacterized protein</fullName>
    </submittedName>
</protein>
<gene>
    <name evidence="1" type="ORF">V1517DRAFT_332146</name>
</gene>
<reference evidence="2" key="1">
    <citation type="journal article" date="2024" name="Front. Bioeng. Biotechnol.">
        <title>Genome-scale model development and genomic sequencing of the oleaginous clade Lipomyces.</title>
        <authorList>
            <person name="Czajka J.J."/>
            <person name="Han Y."/>
            <person name="Kim J."/>
            <person name="Mondo S.J."/>
            <person name="Hofstad B.A."/>
            <person name="Robles A."/>
            <person name="Haridas S."/>
            <person name="Riley R."/>
            <person name="LaButti K."/>
            <person name="Pangilinan J."/>
            <person name="Andreopoulos W."/>
            <person name="Lipzen A."/>
            <person name="Yan J."/>
            <person name="Wang M."/>
            <person name="Ng V."/>
            <person name="Grigoriev I.V."/>
            <person name="Spatafora J.W."/>
            <person name="Magnuson J.K."/>
            <person name="Baker S.E."/>
            <person name="Pomraning K.R."/>
        </authorList>
    </citation>
    <scope>NUCLEOTIDE SEQUENCE [LARGE SCALE GENOMIC DNA]</scope>
    <source>
        <strain evidence="2">CBS 10300</strain>
    </source>
</reference>
<accession>A0ACC3TF13</accession>